<proteinExistence type="predicted"/>
<protein>
    <submittedName>
        <fullName evidence="1">Uncharacterized protein</fullName>
    </submittedName>
</protein>
<dbReference type="AlphaFoldDB" id="A0A5N4A807"/>
<name>A0A5N4A807_PHOPY</name>
<evidence type="ECO:0000313" key="2">
    <source>
        <dbReference type="Proteomes" id="UP000327044"/>
    </source>
</evidence>
<dbReference type="InParanoid" id="A0A5N4A807"/>
<reference evidence="1 2" key="1">
    <citation type="journal article" date="2018" name="Elife">
        <title>Firefly genomes illuminate parallel origins of bioluminescence in beetles.</title>
        <authorList>
            <person name="Fallon T.R."/>
            <person name="Lower S.E."/>
            <person name="Chang C.H."/>
            <person name="Bessho-Uehara M."/>
            <person name="Martin G.J."/>
            <person name="Bewick A.J."/>
            <person name="Behringer M."/>
            <person name="Debat H.J."/>
            <person name="Wong I."/>
            <person name="Day J.C."/>
            <person name="Suvorov A."/>
            <person name="Silva C.J."/>
            <person name="Stanger-Hall K.F."/>
            <person name="Hall D.W."/>
            <person name="Schmitz R.J."/>
            <person name="Nelson D.R."/>
            <person name="Lewis S.M."/>
            <person name="Shigenobu S."/>
            <person name="Bybee S.M."/>
            <person name="Larracuente A.M."/>
            <person name="Oba Y."/>
            <person name="Weng J.K."/>
        </authorList>
    </citation>
    <scope>NUCLEOTIDE SEQUENCE [LARGE SCALE GENOMIC DNA]</scope>
    <source>
        <strain evidence="1">1611_PpyrPB1</strain>
        <tissue evidence="1">Whole body</tissue>
    </source>
</reference>
<dbReference type="EMBL" id="VVIM01000009">
    <property type="protein sequence ID" value="KAB0793461.1"/>
    <property type="molecule type" value="Genomic_DNA"/>
</dbReference>
<evidence type="ECO:0000313" key="1">
    <source>
        <dbReference type="EMBL" id="KAB0793461.1"/>
    </source>
</evidence>
<keyword evidence="2" id="KW-1185">Reference proteome</keyword>
<comment type="caution">
    <text evidence="1">The sequence shown here is derived from an EMBL/GenBank/DDBJ whole genome shotgun (WGS) entry which is preliminary data.</text>
</comment>
<sequence>MNVEKLQRSLSEIRYIHERRSHGRVNLYNVFETIIMSQPLDMNRRKMESILNNDLSISTVHLDRRLVSVLCEALAYYMGVWPGWMRLTTDLPSSSSPDFKRFRQYLTLKCNFILKNAADYEDGKTVHDKGTQTDNLTGKKEMAPYDLVIGGPPSVINNLVFTKHAGDIVIKQHPEKPWQGLQLPQFLNWPYVSVTVKMPDISLTRANNHKVNRYVALHGDKVVFPEIHYIDYIMKTKPGTEFEPYSYTFFFYYFLQLNIVLQKIPKVNEERRNELAVIFAEYLNDIKEMSVYNSTMSTHSSIGFNIGRCHYIRSKKMVSKTELVDTSAVNFYEVIVPQVDVSLHYFTAVQDQSNMESEDVTFQSLNTLLSKLDDSTSSDLDKLAIMINNSSVMYDCALCNRNFTGPSAYESAINHFSDLHKSEQMVLCYKCGVQYDVEVLTEKRWAHNCVPKE</sequence>
<accession>A0A5N4A807</accession>
<organism evidence="1 2">
    <name type="scientific">Photinus pyralis</name>
    <name type="common">Common eastern firefly</name>
    <name type="synonym">Lampyris pyralis</name>
    <dbReference type="NCBI Taxonomy" id="7054"/>
    <lineage>
        <taxon>Eukaryota</taxon>
        <taxon>Metazoa</taxon>
        <taxon>Ecdysozoa</taxon>
        <taxon>Arthropoda</taxon>
        <taxon>Hexapoda</taxon>
        <taxon>Insecta</taxon>
        <taxon>Pterygota</taxon>
        <taxon>Neoptera</taxon>
        <taxon>Endopterygota</taxon>
        <taxon>Coleoptera</taxon>
        <taxon>Polyphaga</taxon>
        <taxon>Elateriformia</taxon>
        <taxon>Elateroidea</taxon>
        <taxon>Lampyridae</taxon>
        <taxon>Lampyrinae</taxon>
        <taxon>Photinus</taxon>
    </lineage>
</organism>
<dbReference type="Proteomes" id="UP000327044">
    <property type="component" value="Unassembled WGS sequence"/>
</dbReference>
<gene>
    <name evidence="1" type="ORF">PPYR_13081</name>
</gene>
<dbReference type="OrthoDB" id="6746426at2759"/>